<dbReference type="SMART" id="SM00382">
    <property type="entry name" value="AAA"/>
    <property type="match status" value="1"/>
</dbReference>
<evidence type="ECO:0000259" key="5">
    <source>
        <dbReference type="SMART" id="SM00382"/>
    </source>
</evidence>
<dbReference type="InterPro" id="IPR003959">
    <property type="entry name" value="ATPase_AAA_core"/>
</dbReference>
<dbReference type="InterPro" id="IPR052381">
    <property type="entry name" value="AAA_domain_protein"/>
</dbReference>
<reference evidence="6" key="1">
    <citation type="submission" date="2021-02" db="EMBL/GenBank/DDBJ databases">
        <title>Metagenome analyses of Stigonema ocellatum DSM 106950, Chlorogloea purpurea SAG 13.99 and Gomphosphaeria aponina DSM 107014.</title>
        <authorList>
            <person name="Marter P."/>
            <person name="Huang S."/>
        </authorList>
    </citation>
    <scope>NUCLEOTIDE SEQUENCE</scope>
    <source>
        <strain evidence="6">JP213</strain>
    </source>
</reference>
<proteinExistence type="inferred from homology"/>
<dbReference type="Pfam" id="PF00805">
    <property type="entry name" value="Pentapeptide"/>
    <property type="match status" value="1"/>
</dbReference>
<dbReference type="Proteomes" id="UP000767446">
    <property type="component" value="Unassembled WGS sequence"/>
</dbReference>
<evidence type="ECO:0000256" key="4">
    <source>
        <dbReference type="ARBA" id="ARBA00040480"/>
    </source>
</evidence>
<comment type="similarity">
    <text evidence="3">Belongs to the AAA ATPase family. Highly divergent.</text>
</comment>
<dbReference type="Pfam" id="PF00004">
    <property type="entry name" value="AAA"/>
    <property type="match status" value="1"/>
</dbReference>
<dbReference type="InterPro" id="IPR027417">
    <property type="entry name" value="P-loop_NTPase"/>
</dbReference>
<feature type="domain" description="AAA+ ATPase" evidence="5">
    <location>
        <begin position="414"/>
        <end position="549"/>
    </location>
</feature>
<evidence type="ECO:0000313" key="7">
    <source>
        <dbReference type="Proteomes" id="UP000767446"/>
    </source>
</evidence>
<dbReference type="PANTHER" id="PTHR42960:SF1">
    <property type="entry name" value="YCF46 PROTEIN"/>
    <property type="match status" value="1"/>
</dbReference>
<dbReference type="SUPFAM" id="SSF141571">
    <property type="entry name" value="Pentapeptide repeat-like"/>
    <property type="match status" value="1"/>
</dbReference>
<comment type="caution">
    <text evidence="6">The sequence shown here is derived from an EMBL/GenBank/DDBJ whole genome shotgun (WGS) entry which is preliminary data.</text>
</comment>
<gene>
    <name evidence="6" type="ORF">DSM107014_02000</name>
</gene>
<evidence type="ECO:0000313" key="6">
    <source>
        <dbReference type="EMBL" id="MBR8826673.1"/>
    </source>
</evidence>
<dbReference type="Gene3D" id="3.40.50.300">
    <property type="entry name" value="P-loop containing nucleotide triphosphate hydrolases"/>
    <property type="match status" value="1"/>
</dbReference>
<evidence type="ECO:0000256" key="3">
    <source>
        <dbReference type="ARBA" id="ARBA00038088"/>
    </source>
</evidence>
<dbReference type="SUPFAM" id="SSF52540">
    <property type="entry name" value="P-loop containing nucleoside triphosphate hydrolases"/>
    <property type="match status" value="1"/>
</dbReference>
<evidence type="ECO:0000256" key="2">
    <source>
        <dbReference type="ARBA" id="ARBA00022840"/>
    </source>
</evidence>
<accession>A0A941GWP0</accession>
<dbReference type="AlphaFoldDB" id="A0A941GWP0"/>
<organism evidence="6 7">
    <name type="scientific">Gomphosphaeria aponina SAG 52.96 = DSM 107014</name>
    <dbReference type="NCBI Taxonomy" id="1521640"/>
    <lineage>
        <taxon>Bacteria</taxon>
        <taxon>Bacillati</taxon>
        <taxon>Cyanobacteriota</taxon>
        <taxon>Cyanophyceae</taxon>
        <taxon>Oscillatoriophycideae</taxon>
        <taxon>Chroococcales</taxon>
        <taxon>Gomphosphaeriaceae</taxon>
        <taxon>Gomphosphaeria</taxon>
    </lineage>
</organism>
<dbReference type="Gene3D" id="1.10.8.60">
    <property type="match status" value="1"/>
</dbReference>
<dbReference type="GO" id="GO:0016887">
    <property type="term" value="F:ATP hydrolysis activity"/>
    <property type="evidence" value="ECO:0007669"/>
    <property type="project" value="InterPro"/>
</dbReference>
<dbReference type="InterPro" id="IPR001646">
    <property type="entry name" value="5peptide_repeat"/>
</dbReference>
<dbReference type="GO" id="GO:0005524">
    <property type="term" value="F:ATP binding"/>
    <property type="evidence" value="ECO:0007669"/>
    <property type="project" value="UniProtKB-KW"/>
</dbReference>
<keyword evidence="2" id="KW-0067">ATP-binding</keyword>
<dbReference type="PANTHER" id="PTHR42960">
    <property type="entry name" value="YCF46 PROTEIN"/>
    <property type="match status" value="1"/>
</dbReference>
<evidence type="ECO:0000256" key="1">
    <source>
        <dbReference type="ARBA" id="ARBA00022741"/>
    </source>
</evidence>
<sequence>MNPIQLTEQYNAGKRDFRGLNLISAHLPNIELSEADLRGANLRGAWLSGGRLNKANLCGSDLTGAELSDVELHGAFYDRNTRFSEDFNPTAAGMILFEPKNQVPTTIQLEKPLPETKNWELPYQKCNRSLQELLQARCPLIFLRSSEETRALNCAIAAHQNLIKSTDIDFGELARWSSIDGWQKLSVDPNNPEEIQWQGLGSPPDKNSDPIIQALGILQERLKKQADKNLDAQHTYILPDWSTLIEPDCHLTARKLKELIIAIEEKRPRPKMSLIVVGADWSIPAILRPYVHILDLPLPIGEELYQDVFSNAEAKYQLQEEQARRLSEQAQGMPLQAAIQTARLITTRNLWTNLESAGQLLLEVKKQEIRKTGVLEYYSPQGQGLNDVGGLEGIKNWIRSRQAWFEQDTRPELLPRAILLEGFPGCGKSFIAKAIAQEWRVPQINFEISRLQSKWVGESESNTHEALRAIEASAPNILFMDEIEKAFAGVGGDSSGVSTRQFGTFLSWLNDHQYPIFFIATSNDRAVLPPELFRAGRFDEIFIVMPPNRQERLEILQKRAQAYKITPPPSMLEFLIKETAGFTGAEIDKLIKETIYLGGINQVPTEAHWQEALNQIIPQYTTPNMQLLLRKYLQLLEEGGGKPASFIEPGFLESLIFSPH</sequence>
<name>A0A941GWP0_9CHRO</name>
<dbReference type="EMBL" id="JADQBC010000008">
    <property type="protein sequence ID" value="MBR8826673.1"/>
    <property type="molecule type" value="Genomic_DNA"/>
</dbReference>
<dbReference type="InterPro" id="IPR003593">
    <property type="entry name" value="AAA+_ATPase"/>
</dbReference>
<keyword evidence="1" id="KW-0547">Nucleotide-binding</keyword>
<protein>
    <recommendedName>
        <fullName evidence="4">Uncharacterized AAA domain-containing protein ycf46</fullName>
    </recommendedName>
</protein>
<dbReference type="Gene3D" id="2.160.20.80">
    <property type="entry name" value="E3 ubiquitin-protein ligase SopA"/>
    <property type="match status" value="1"/>
</dbReference>